<accession>A0A2N1MP00</accession>
<dbReference type="EMBL" id="LLXL01001667">
    <property type="protein sequence ID" value="PKK63373.1"/>
    <property type="molecule type" value="Genomic_DNA"/>
</dbReference>
<reference evidence="1 2" key="1">
    <citation type="submission" date="2016-04" db="EMBL/GenBank/DDBJ databases">
        <title>Genome analyses suggest a sexual origin of heterokaryosis in a supposedly ancient asexual fungus.</title>
        <authorList>
            <person name="Ropars J."/>
            <person name="Sedzielewska K."/>
            <person name="Noel J."/>
            <person name="Charron P."/>
            <person name="Farinelli L."/>
            <person name="Marton T."/>
            <person name="Kruger M."/>
            <person name="Pelin A."/>
            <person name="Brachmann A."/>
            <person name="Corradi N."/>
        </authorList>
    </citation>
    <scope>NUCLEOTIDE SEQUENCE [LARGE SCALE GENOMIC DNA]</scope>
    <source>
        <strain evidence="1 2">C2</strain>
    </source>
</reference>
<dbReference type="AlphaFoldDB" id="A0A2N1MP00"/>
<sequence>MSGVILRKAEYDKLMININTLVKHSAVGDAMLYQATGNETLKNLFEIQMIQLQLDNWINGCMGDNGSYLGNNKNSYIGDELEVRKLLGEREFRRARNSLKKKEIIFFDQLIEYNGGKLMKWKYLCSEKDKGLKGKIPKWFKLIDRG</sequence>
<dbReference type="Proteomes" id="UP000233469">
    <property type="component" value="Unassembled WGS sequence"/>
</dbReference>
<comment type="caution">
    <text evidence="1">The sequence shown here is derived from an EMBL/GenBank/DDBJ whole genome shotgun (WGS) entry which is preliminary data.</text>
</comment>
<proteinExistence type="predicted"/>
<protein>
    <submittedName>
        <fullName evidence="1">Uncharacterized protein</fullName>
    </submittedName>
</protein>
<organism evidence="1 2">
    <name type="scientific">Rhizophagus irregularis</name>
    <dbReference type="NCBI Taxonomy" id="588596"/>
    <lineage>
        <taxon>Eukaryota</taxon>
        <taxon>Fungi</taxon>
        <taxon>Fungi incertae sedis</taxon>
        <taxon>Mucoromycota</taxon>
        <taxon>Glomeromycotina</taxon>
        <taxon>Glomeromycetes</taxon>
        <taxon>Glomerales</taxon>
        <taxon>Glomeraceae</taxon>
        <taxon>Rhizophagus</taxon>
    </lineage>
</organism>
<gene>
    <name evidence="1" type="ORF">RhiirC2_789001</name>
</gene>
<name>A0A2N1MP00_9GLOM</name>
<evidence type="ECO:0000313" key="1">
    <source>
        <dbReference type="EMBL" id="PKK63373.1"/>
    </source>
</evidence>
<evidence type="ECO:0000313" key="2">
    <source>
        <dbReference type="Proteomes" id="UP000233469"/>
    </source>
</evidence>
<reference evidence="1 2" key="2">
    <citation type="submission" date="2017-10" db="EMBL/GenBank/DDBJ databases">
        <title>Extensive intraspecific genome diversity in a model arbuscular mycorrhizal fungus.</title>
        <authorList>
            <person name="Chen E.C.H."/>
            <person name="Morin E."/>
            <person name="Baudet D."/>
            <person name="Noel J."/>
            <person name="Ndikumana S."/>
            <person name="Charron P."/>
            <person name="St-Onge C."/>
            <person name="Giorgi J."/>
            <person name="Grigoriev I.V."/>
            <person name="Roux C."/>
            <person name="Martin F.M."/>
            <person name="Corradi N."/>
        </authorList>
    </citation>
    <scope>NUCLEOTIDE SEQUENCE [LARGE SCALE GENOMIC DNA]</scope>
    <source>
        <strain evidence="1 2">C2</strain>
    </source>
</reference>